<keyword evidence="6 10" id="KW-0547">Nucleotide-binding</keyword>
<sequence length="200" mass="23647">MERKALFGGTFDPIHNGHIHVAYEALYNLNLDKVIFMPSGNPPHKNCNDITDADIRYKMVEEAIKGEKCFEVSDYEVKNKNCSYTYKTLEKLNLGKKNVLWYFIVGVDCLMDLDNWKNPSRVLQLCNFVVFNRPGYTKEEIYKQKNNIEKKYNTKVFFLDIPLLEISSTDIRKKIKQNENISYLVPYNVYKFINKHNLYY</sequence>
<dbReference type="GO" id="GO:0005524">
    <property type="term" value="F:ATP binding"/>
    <property type="evidence" value="ECO:0007669"/>
    <property type="project" value="UniProtKB-KW"/>
</dbReference>
<proteinExistence type="inferred from homology"/>
<keyword evidence="7 10" id="KW-0067">ATP-binding</keyword>
<evidence type="ECO:0000256" key="1">
    <source>
        <dbReference type="ARBA" id="ARBA00002324"/>
    </source>
</evidence>
<evidence type="ECO:0000259" key="11">
    <source>
        <dbReference type="Pfam" id="PF01467"/>
    </source>
</evidence>
<dbReference type="AlphaFoldDB" id="A0A1E8F1A7"/>
<dbReference type="PANTHER" id="PTHR39321">
    <property type="entry name" value="NICOTINATE-NUCLEOTIDE ADENYLYLTRANSFERASE-RELATED"/>
    <property type="match status" value="1"/>
</dbReference>
<name>A0A1E8F1A7_9CLOT</name>
<comment type="catalytic activity">
    <reaction evidence="9 10">
        <text>nicotinate beta-D-ribonucleotide + ATP + H(+) = deamido-NAD(+) + diphosphate</text>
        <dbReference type="Rhea" id="RHEA:22860"/>
        <dbReference type="ChEBI" id="CHEBI:15378"/>
        <dbReference type="ChEBI" id="CHEBI:30616"/>
        <dbReference type="ChEBI" id="CHEBI:33019"/>
        <dbReference type="ChEBI" id="CHEBI:57502"/>
        <dbReference type="ChEBI" id="CHEBI:58437"/>
        <dbReference type="EC" id="2.7.7.18"/>
    </reaction>
</comment>
<evidence type="ECO:0000256" key="9">
    <source>
        <dbReference type="ARBA" id="ARBA00048721"/>
    </source>
</evidence>
<evidence type="ECO:0000256" key="3">
    <source>
        <dbReference type="ARBA" id="ARBA00022642"/>
    </source>
</evidence>
<gene>
    <name evidence="10 12" type="primary">nadD</name>
    <name evidence="12" type="ORF">CLOACE_04010</name>
</gene>
<dbReference type="STRING" id="1121290.CLAOCE_04010"/>
<evidence type="ECO:0000256" key="10">
    <source>
        <dbReference type="HAMAP-Rule" id="MF_00244"/>
    </source>
</evidence>
<dbReference type="OrthoDB" id="5295945at2"/>
<evidence type="ECO:0000313" key="13">
    <source>
        <dbReference type="Proteomes" id="UP000175744"/>
    </source>
</evidence>
<comment type="function">
    <text evidence="1 10">Catalyzes the reversible adenylation of nicotinate mononucleotide (NaMN) to nicotinic acid adenine dinucleotide (NaAD).</text>
</comment>
<dbReference type="CDD" id="cd02165">
    <property type="entry name" value="NMNAT"/>
    <property type="match status" value="1"/>
</dbReference>
<dbReference type="GO" id="GO:0009435">
    <property type="term" value="P:NAD+ biosynthetic process"/>
    <property type="evidence" value="ECO:0007669"/>
    <property type="project" value="UniProtKB-UniRule"/>
</dbReference>
<dbReference type="PATRIC" id="fig|1121290.3.peg.407"/>
<evidence type="ECO:0000256" key="5">
    <source>
        <dbReference type="ARBA" id="ARBA00022695"/>
    </source>
</evidence>
<reference evidence="12 13" key="1">
    <citation type="submission" date="2016-06" db="EMBL/GenBank/DDBJ databases">
        <title>Genome sequence of Clostridium acetireducens DSM 10703.</title>
        <authorList>
            <person name="Poehlein A."/>
            <person name="Fluechter S."/>
            <person name="Duerre P."/>
            <person name="Daniel R."/>
        </authorList>
    </citation>
    <scope>NUCLEOTIDE SEQUENCE [LARGE SCALE GENOMIC DNA]</scope>
    <source>
        <strain evidence="12 13">DSM 10703</strain>
    </source>
</reference>
<dbReference type="InterPro" id="IPR014729">
    <property type="entry name" value="Rossmann-like_a/b/a_fold"/>
</dbReference>
<dbReference type="Pfam" id="PF01467">
    <property type="entry name" value="CTP_transf_like"/>
    <property type="match status" value="1"/>
</dbReference>
<keyword evidence="8 10" id="KW-0520">NAD</keyword>
<keyword evidence="5 10" id="KW-0548">Nucleotidyltransferase</keyword>
<keyword evidence="4 10" id="KW-0808">Transferase</keyword>
<dbReference type="NCBIfam" id="NF000840">
    <property type="entry name" value="PRK00071.1-3"/>
    <property type="match status" value="1"/>
</dbReference>
<dbReference type="EMBL" id="LZFO01000004">
    <property type="protein sequence ID" value="OFI07210.1"/>
    <property type="molecule type" value="Genomic_DNA"/>
</dbReference>
<dbReference type="PANTHER" id="PTHR39321:SF3">
    <property type="entry name" value="PHOSPHOPANTETHEINE ADENYLYLTRANSFERASE"/>
    <property type="match status" value="1"/>
</dbReference>
<evidence type="ECO:0000256" key="4">
    <source>
        <dbReference type="ARBA" id="ARBA00022679"/>
    </source>
</evidence>
<feature type="domain" description="Cytidyltransferase-like" evidence="11">
    <location>
        <begin position="6"/>
        <end position="173"/>
    </location>
</feature>
<evidence type="ECO:0000256" key="2">
    <source>
        <dbReference type="ARBA" id="ARBA00005019"/>
    </source>
</evidence>
<dbReference type="Gene3D" id="3.40.50.620">
    <property type="entry name" value="HUPs"/>
    <property type="match status" value="1"/>
</dbReference>
<protein>
    <recommendedName>
        <fullName evidence="10">Probable nicotinate-nucleotide adenylyltransferase</fullName>
        <ecNumber evidence="10">2.7.7.18</ecNumber>
    </recommendedName>
    <alternativeName>
        <fullName evidence="10">Deamido-NAD(+) diphosphorylase</fullName>
    </alternativeName>
    <alternativeName>
        <fullName evidence="10">Deamido-NAD(+) pyrophosphorylase</fullName>
    </alternativeName>
    <alternativeName>
        <fullName evidence="10">Nicotinate mononucleotide adenylyltransferase</fullName>
        <shortName evidence="10">NaMN adenylyltransferase</shortName>
    </alternativeName>
</protein>
<accession>A0A1E8F1A7</accession>
<dbReference type="SUPFAM" id="SSF52374">
    <property type="entry name" value="Nucleotidylyl transferase"/>
    <property type="match status" value="1"/>
</dbReference>
<keyword evidence="13" id="KW-1185">Reference proteome</keyword>
<dbReference type="NCBIfam" id="TIGR00125">
    <property type="entry name" value="cyt_tran_rel"/>
    <property type="match status" value="1"/>
</dbReference>
<evidence type="ECO:0000256" key="8">
    <source>
        <dbReference type="ARBA" id="ARBA00023027"/>
    </source>
</evidence>
<dbReference type="Proteomes" id="UP000175744">
    <property type="component" value="Unassembled WGS sequence"/>
</dbReference>
<comment type="similarity">
    <text evidence="10">Belongs to the NadD family.</text>
</comment>
<dbReference type="RefSeq" id="WP_070109372.1">
    <property type="nucleotide sequence ID" value="NZ_LZFO01000004.1"/>
</dbReference>
<keyword evidence="3 10" id="KW-0662">Pyridine nucleotide biosynthesis</keyword>
<organism evidence="12 13">
    <name type="scientific">Clostridium acetireducens DSM 10703</name>
    <dbReference type="NCBI Taxonomy" id="1121290"/>
    <lineage>
        <taxon>Bacteria</taxon>
        <taxon>Bacillati</taxon>
        <taxon>Bacillota</taxon>
        <taxon>Clostridia</taxon>
        <taxon>Eubacteriales</taxon>
        <taxon>Clostridiaceae</taxon>
        <taxon>Clostridium</taxon>
    </lineage>
</organism>
<evidence type="ECO:0000256" key="7">
    <source>
        <dbReference type="ARBA" id="ARBA00022840"/>
    </source>
</evidence>
<evidence type="ECO:0000256" key="6">
    <source>
        <dbReference type="ARBA" id="ARBA00022741"/>
    </source>
</evidence>
<dbReference type="EC" id="2.7.7.18" evidence="10"/>
<dbReference type="GO" id="GO:0004515">
    <property type="term" value="F:nicotinate-nucleotide adenylyltransferase activity"/>
    <property type="evidence" value="ECO:0007669"/>
    <property type="project" value="UniProtKB-UniRule"/>
</dbReference>
<dbReference type="InterPro" id="IPR005248">
    <property type="entry name" value="NadD/NMNAT"/>
</dbReference>
<comment type="caution">
    <text evidence="12">The sequence shown here is derived from an EMBL/GenBank/DDBJ whole genome shotgun (WGS) entry which is preliminary data.</text>
</comment>
<evidence type="ECO:0000313" key="12">
    <source>
        <dbReference type="EMBL" id="OFI07210.1"/>
    </source>
</evidence>
<dbReference type="NCBIfam" id="TIGR00482">
    <property type="entry name" value="nicotinate (nicotinamide) nucleotide adenylyltransferase"/>
    <property type="match status" value="1"/>
</dbReference>
<dbReference type="HAMAP" id="MF_00244">
    <property type="entry name" value="NaMN_adenylyltr"/>
    <property type="match status" value="1"/>
</dbReference>
<dbReference type="UniPathway" id="UPA00253">
    <property type="reaction ID" value="UER00332"/>
</dbReference>
<dbReference type="InterPro" id="IPR004821">
    <property type="entry name" value="Cyt_trans-like"/>
</dbReference>
<comment type="pathway">
    <text evidence="2 10">Cofactor biosynthesis; NAD(+) biosynthesis; deamido-NAD(+) from nicotinate D-ribonucleotide: step 1/1.</text>
</comment>